<feature type="transmembrane region" description="Helical" evidence="1">
    <location>
        <begin position="34"/>
        <end position="51"/>
    </location>
</feature>
<keyword evidence="1" id="KW-1133">Transmembrane helix</keyword>
<evidence type="ECO:0000313" key="3">
    <source>
        <dbReference type="EMBL" id="MDT2809150.1"/>
    </source>
</evidence>
<dbReference type="PANTHER" id="PTHR34351:SF2">
    <property type="entry name" value="DUF58 DOMAIN-CONTAINING PROTEIN"/>
    <property type="match status" value="1"/>
</dbReference>
<evidence type="ECO:0000313" key="4">
    <source>
        <dbReference type="Proteomes" id="UP001256711"/>
    </source>
</evidence>
<protein>
    <submittedName>
        <fullName evidence="3">DUF58 domain-containing protein</fullName>
    </submittedName>
</protein>
<name>A0AAW8TSP3_9ENTE</name>
<evidence type="ECO:0000256" key="1">
    <source>
        <dbReference type="SAM" id="Phobius"/>
    </source>
</evidence>
<gene>
    <name evidence="3" type="ORF">P7H43_01415</name>
</gene>
<keyword evidence="1" id="KW-0812">Transmembrane</keyword>
<dbReference type="AlphaFoldDB" id="A0AAW8TSP3"/>
<dbReference type="RefSeq" id="WP_311834877.1">
    <property type="nucleotide sequence ID" value="NZ_JARQBJ010000001.1"/>
</dbReference>
<proteinExistence type="predicted"/>
<dbReference type="EMBL" id="JARQBJ010000001">
    <property type="protein sequence ID" value="MDT2809150.1"/>
    <property type="molecule type" value="Genomic_DNA"/>
</dbReference>
<dbReference type="PANTHER" id="PTHR34351">
    <property type="entry name" value="SLR1927 PROTEIN-RELATED"/>
    <property type="match status" value="1"/>
</dbReference>
<organism evidence="3 4">
    <name type="scientific">Enterococcus asini</name>
    <dbReference type="NCBI Taxonomy" id="57732"/>
    <lineage>
        <taxon>Bacteria</taxon>
        <taxon>Bacillati</taxon>
        <taxon>Bacillota</taxon>
        <taxon>Bacilli</taxon>
        <taxon>Lactobacillales</taxon>
        <taxon>Enterococcaceae</taxon>
        <taxon>Enterococcus</taxon>
    </lineage>
</organism>
<sequence length="341" mass="39470">MKRLRRIAKLVLLVIGWLLLTANALVFNNTTGWGLFLFYSGFLLVTLLSAGPSLKRVQLKTASVHYGQSGQVFTLPVEIKARRFWLPFFQVRLREDYAQGQQFFFYHGQKLQLHFPLVLNQRGRFEKPPLLLSGGDLFGMILKEQTCQLPSTLYVLPKEDPQGKKLGRKVQQQLTNQLFGEVLPQIKGYREYRFGDNRRQVDWKISARQRSLTIREQEVGQEIRPLLLFWGQEGPDFEVALSRYYSMQKELPLGTPQYLLGQTVQLVETERLFAEFTGFTEVPTTPTWKNQDLLVFYPKMDAQLQGKITDWRKQNRVTLYPLMENEPSASSSAHHGKQVSP</sequence>
<dbReference type="Pfam" id="PF01882">
    <property type="entry name" value="DUF58"/>
    <property type="match status" value="1"/>
</dbReference>
<comment type="caution">
    <text evidence="3">The sequence shown here is derived from an EMBL/GenBank/DDBJ whole genome shotgun (WGS) entry which is preliminary data.</text>
</comment>
<accession>A0AAW8TSP3</accession>
<reference evidence="3" key="1">
    <citation type="submission" date="2023-03" db="EMBL/GenBank/DDBJ databases">
        <authorList>
            <person name="Shen W."/>
            <person name="Cai J."/>
        </authorList>
    </citation>
    <scope>NUCLEOTIDE SEQUENCE</scope>
    <source>
        <strain evidence="3">B226-2</strain>
    </source>
</reference>
<dbReference type="Proteomes" id="UP001256711">
    <property type="component" value="Unassembled WGS sequence"/>
</dbReference>
<feature type="domain" description="DUF58" evidence="2">
    <location>
        <begin position="189"/>
        <end position="228"/>
    </location>
</feature>
<keyword evidence="1" id="KW-0472">Membrane</keyword>
<evidence type="ECO:0000259" key="2">
    <source>
        <dbReference type="Pfam" id="PF01882"/>
    </source>
</evidence>
<dbReference type="InterPro" id="IPR002881">
    <property type="entry name" value="DUF58"/>
</dbReference>